<proteinExistence type="predicted"/>
<name>A0A6L6IN49_9ENTR</name>
<dbReference type="PANTHER" id="PTHR33420:SF11">
    <property type="entry name" value="FIMBRIAL-LIKE PROTEIN"/>
    <property type="match status" value="1"/>
</dbReference>
<dbReference type="Gene3D" id="2.60.40.1090">
    <property type="entry name" value="Fimbrial-type adhesion domain"/>
    <property type="match status" value="1"/>
</dbReference>
<dbReference type="EMBL" id="WMJZ01000016">
    <property type="protein sequence ID" value="MTH47138.1"/>
    <property type="molecule type" value="Genomic_DNA"/>
</dbReference>
<evidence type="ECO:0000259" key="2">
    <source>
        <dbReference type="Pfam" id="PF00419"/>
    </source>
</evidence>
<sequence length="182" mass="19731">MKISKKVLMAVCSCLLLSTVHAATPTYTPGELIMTGEIIEAACSIDPTSRDIEVRFGDISATAIANNDVNNVTRPFTVRLVGCSFIRRDNSASRYPYATIMFTGNATASDPNTLLPVGEASGFGIRLRDRNGSVLSLGKPSAEYELSDKNNILQFSATLVPIEQDIKAGSFYANAQFFMDYN</sequence>
<dbReference type="SUPFAM" id="SSF49401">
    <property type="entry name" value="Bacterial adhesins"/>
    <property type="match status" value="1"/>
</dbReference>
<dbReference type="PANTHER" id="PTHR33420">
    <property type="entry name" value="FIMBRIAL SUBUNIT ELFA-RELATED"/>
    <property type="match status" value="1"/>
</dbReference>
<comment type="caution">
    <text evidence="3">The sequence shown here is derived from an EMBL/GenBank/DDBJ whole genome shotgun (WGS) entry which is preliminary data.</text>
</comment>
<dbReference type="RefSeq" id="WP_155108739.1">
    <property type="nucleotide sequence ID" value="NZ_WMJZ01000016.1"/>
</dbReference>
<evidence type="ECO:0000256" key="1">
    <source>
        <dbReference type="SAM" id="SignalP"/>
    </source>
</evidence>
<gene>
    <name evidence="3" type="ORF">GJV78_12910</name>
</gene>
<dbReference type="InterPro" id="IPR008966">
    <property type="entry name" value="Adhesion_dom_sf"/>
</dbReference>
<dbReference type="InterPro" id="IPR050263">
    <property type="entry name" value="Bact_Fimbrial_Adh_Pro"/>
</dbReference>
<keyword evidence="4" id="KW-1185">Reference proteome</keyword>
<organism evidence="3 4">
    <name type="scientific">Intestinirhabdus alba</name>
    <dbReference type="NCBI Taxonomy" id="2899544"/>
    <lineage>
        <taxon>Bacteria</taxon>
        <taxon>Pseudomonadati</taxon>
        <taxon>Pseudomonadota</taxon>
        <taxon>Gammaproteobacteria</taxon>
        <taxon>Enterobacterales</taxon>
        <taxon>Enterobacteriaceae</taxon>
        <taxon>Intestinirhabdus</taxon>
    </lineage>
</organism>
<accession>A0A6L6IN49</accession>
<dbReference type="InterPro" id="IPR000259">
    <property type="entry name" value="Adhesion_dom_fimbrial"/>
</dbReference>
<dbReference type="InterPro" id="IPR036937">
    <property type="entry name" value="Adhesion_dom_fimbrial_sf"/>
</dbReference>
<dbReference type="GO" id="GO:0043709">
    <property type="term" value="P:cell adhesion involved in single-species biofilm formation"/>
    <property type="evidence" value="ECO:0007669"/>
    <property type="project" value="TreeGrafter"/>
</dbReference>
<dbReference type="Pfam" id="PF00419">
    <property type="entry name" value="Fimbrial"/>
    <property type="match status" value="1"/>
</dbReference>
<dbReference type="Proteomes" id="UP000477739">
    <property type="component" value="Unassembled WGS sequence"/>
</dbReference>
<dbReference type="OrthoDB" id="6455611at2"/>
<dbReference type="GO" id="GO:0009289">
    <property type="term" value="C:pilus"/>
    <property type="evidence" value="ECO:0007669"/>
    <property type="project" value="InterPro"/>
</dbReference>
<feature type="signal peptide" evidence="1">
    <location>
        <begin position="1"/>
        <end position="22"/>
    </location>
</feature>
<keyword evidence="1" id="KW-0732">Signal</keyword>
<evidence type="ECO:0000313" key="3">
    <source>
        <dbReference type="EMBL" id="MTH47138.1"/>
    </source>
</evidence>
<feature type="domain" description="Fimbrial-type adhesion" evidence="2">
    <location>
        <begin position="34"/>
        <end position="181"/>
    </location>
</feature>
<evidence type="ECO:0000313" key="4">
    <source>
        <dbReference type="Proteomes" id="UP000477739"/>
    </source>
</evidence>
<protein>
    <submittedName>
        <fullName evidence="3">Fimbrial protein</fullName>
    </submittedName>
</protein>
<dbReference type="AlphaFoldDB" id="A0A6L6IN49"/>
<reference evidence="3 4" key="1">
    <citation type="submission" date="2019-11" db="EMBL/GenBank/DDBJ databases">
        <title>Escherichia alba sp. nov. isolated from the gut of plastic-eating superworms Zophobas atratus.</title>
        <authorList>
            <person name="Yang Y."/>
        </authorList>
    </citation>
    <scope>NUCLEOTIDE SEQUENCE [LARGE SCALE GENOMIC DNA]</scope>
    <source>
        <strain evidence="4">BIT-B35</strain>
    </source>
</reference>
<feature type="chain" id="PRO_5026920413" evidence="1">
    <location>
        <begin position="23"/>
        <end position="182"/>
    </location>
</feature>